<accession>L0GXX2</accession>
<feature type="chain" id="PRO_5003943527" evidence="1">
    <location>
        <begin position="25"/>
        <end position="612"/>
    </location>
</feature>
<proteinExistence type="predicted"/>
<dbReference type="RefSeq" id="WP_015280813.1">
    <property type="nucleotide sequence ID" value="NC_019940.1"/>
</dbReference>
<evidence type="ECO:0000256" key="1">
    <source>
        <dbReference type="SAM" id="SignalP"/>
    </source>
</evidence>
<dbReference type="Proteomes" id="UP000010816">
    <property type="component" value="Chromosome"/>
</dbReference>
<gene>
    <name evidence="2" type="ORF">Thimo_1906</name>
</gene>
<protein>
    <submittedName>
        <fullName evidence="2">Putative phosphatase</fullName>
    </submittedName>
</protein>
<dbReference type="InterPro" id="IPR008557">
    <property type="entry name" value="PhoX"/>
</dbReference>
<dbReference type="HOGENOM" id="CLU_018525_0_0_6"/>
<reference evidence="2 3" key="1">
    <citation type="submission" date="2011-09" db="EMBL/GenBank/DDBJ databases">
        <title>Complete sequence of chromosome of Thioflavicoccus mobilis 8321.</title>
        <authorList>
            <consortium name="US DOE Joint Genome Institute"/>
            <person name="Lucas S."/>
            <person name="Han J."/>
            <person name="Lapidus A."/>
            <person name="Cheng J.-F."/>
            <person name="Goodwin L."/>
            <person name="Pitluck S."/>
            <person name="Peters L."/>
            <person name="Ovchinnikova G."/>
            <person name="Lu M."/>
            <person name="Detter J.C."/>
            <person name="Han C."/>
            <person name="Tapia R."/>
            <person name="Land M."/>
            <person name="Hauser L."/>
            <person name="Kyrpides N."/>
            <person name="Ivanova N."/>
            <person name="Pagani I."/>
            <person name="Vogl K."/>
            <person name="Liu Z."/>
            <person name="Imhoff J."/>
            <person name="Thiel V."/>
            <person name="Frigaard N.-U."/>
            <person name="Bryant D."/>
            <person name="Woyke T."/>
        </authorList>
    </citation>
    <scope>NUCLEOTIDE SEQUENCE [LARGE SCALE GENOMIC DNA]</scope>
    <source>
        <strain evidence="2 3">8321</strain>
    </source>
</reference>
<organism evidence="2 3">
    <name type="scientific">Thioflavicoccus mobilis 8321</name>
    <dbReference type="NCBI Taxonomy" id="765912"/>
    <lineage>
        <taxon>Bacteria</taxon>
        <taxon>Pseudomonadati</taxon>
        <taxon>Pseudomonadota</taxon>
        <taxon>Gammaproteobacteria</taxon>
        <taxon>Chromatiales</taxon>
        <taxon>Chromatiaceae</taxon>
        <taxon>Thioflavicoccus</taxon>
    </lineage>
</organism>
<keyword evidence="3" id="KW-1185">Reference proteome</keyword>
<dbReference type="PANTHER" id="PTHR35399:SF2">
    <property type="entry name" value="DUF839 DOMAIN-CONTAINING PROTEIN"/>
    <property type="match status" value="1"/>
</dbReference>
<evidence type="ECO:0000313" key="3">
    <source>
        <dbReference type="Proteomes" id="UP000010816"/>
    </source>
</evidence>
<name>L0GXX2_9GAMM</name>
<dbReference type="EMBL" id="CP003051">
    <property type="protein sequence ID" value="AGA90672.1"/>
    <property type="molecule type" value="Genomic_DNA"/>
</dbReference>
<dbReference type="Pfam" id="PF05787">
    <property type="entry name" value="PhoX"/>
    <property type="match status" value="1"/>
</dbReference>
<dbReference type="PANTHER" id="PTHR35399">
    <property type="entry name" value="SLR8030 PROTEIN"/>
    <property type="match status" value="1"/>
</dbReference>
<dbReference type="STRING" id="765912.Thimo_1906"/>
<dbReference type="AlphaFoldDB" id="L0GXX2"/>
<dbReference type="OrthoDB" id="9801383at2"/>
<sequence>MQRKLIAAAVAAAAGSVAQVPALAGTINFQPVAVPSTDTEKRLVQASAKVNVDGVEYDIGYHTILRSGDELPGLKSEIYGQIIDQDGYAVLAEDGSSFISNDNDFASLLPTRLALYMVSHFESRPAAMYLTQLWQKRDGELIPMRTRPLDFSEVKGGWVHCAGSVTPWGTHLGSEEYEPDAKQWRDGTIDDYNAAMARYFGVTPAFANPDKDAEVTTQEDIKTVMNPYDYGYPVEVEVKTFHHASVTKHYAMGRMALELAYVMPDRKTAYMSDDGTNVGLFRFVADRAGDLGAGTLYAAVWTQTDYDGLGAADLTWVNLGHATDTQVAAWIDNYTFDDIFDVGDPDSCDTASGYVEFNAGHEDGKHQCLKLKDGVPEVVASRLESRRWAAMQGATTEFRKMEGITFNPEGRTLYIAMSEINKGMGNDATSKYDTGGPNRIQLNKNSCGGVYALDVDDDYTATKMAGLVAGIPMTVGYGADVESPDFDGRNECDLDHIANPDNLTYMSGYGTLIIGEDSSDGHQNDAIWAYDLASASLTRIETTPYGSETTSPYFYPDINGYGYLMSVVQHPYGESDQTKLEGVIGRARAYTGYIGPFPAMDENDDRGRKHRR</sequence>
<dbReference type="KEGG" id="tmb:Thimo_1906"/>
<feature type="signal peptide" evidence="1">
    <location>
        <begin position="1"/>
        <end position="24"/>
    </location>
</feature>
<dbReference type="eggNOG" id="COG3211">
    <property type="taxonomic scope" value="Bacteria"/>
</dbReference>
<keyword evidence="1" id="KW-0732">Signal</keyword>
<dbReference type="PATRIC" id="fig|765912.4.peg.1869"/>
<evidence type="ECO:0000313" key="2">
    <source>
        <dbReference type="EMBL" id="AGA90672.1"/>
    </source>
</evidence>